<evidence type="ECO:0000313" key="2">
    <source>
        <dbReference type="EMBL" id="ONK58410.1"/>
    </source>
</evidence>
<dbReference type="EMBL" id="CM007389">
    <property type="protein sequence ID" value="ONK58410.1"/>
    <property type="molecule type" value="Genomic_DNA"/>
</dbReference>
<reference evidence="3" key="1">
    <citation type="journal article" date="2017" name="Nat. Commun.">
        <title>The asparagus genome sheds light on the origin and evolution of a young Y chromosome.</title>
        <authorList>
            <person name="Harkess A."/>
            <person name="Zhou J."/>
            <person name="Xu C."/>
            <person name="Bowers J.E."/>
            <person name="Van der Hulst R."/>
            <person name="Ayyampalayam S."/>
            <person name="Mercati F."/>
            <person name="Riccardi P."/>
            <person name="McKain M.R."/>
            <person name="Kakrana A."/>
            <person name="Tang H."/>
            <person name="Ray J."/>
            <person name="Groenendijk J."/>
            <person name="Arikit S."/>
            <person name="Mathioni S.M."/>
            <person name="Nakano M."/>
            <person name="Shan H."/>
            <person name="Telgmann-Rauber A."/>
            <person name="Kanno A."/>
            <person name="Yue Z."/>
            <person name="Chen H."/>
            <person name="Li W."/>
            <person name="Chen Y."/>
            <person name="Xu X."/>
            <person name="Zhang Y."/>
            <person name="Luo S."/>
            <person name="Chen H."/>
            <person name="Gao J."/>
            <person name="Mao Z."/>
            <person name="Pires J.C."/>
            <person name="Luo M."/>
            <person name="Kudrna D."/>
            <person name="Wing R.A."/>
            <person name="Meyers B.C."/>
            <person name="Yi K."/>
            <person name="Kong H."/>
            <person name="Lavrijsen P."/>
            <person name="Sunseri F."/>
            <person name="Falavigna A."/>
            <person name="Ye Y."/>
            <person name="Leebens-Mack J.H."/>
            <person name="Chen G."/>
        </authorList>
    </citation>
    <scope>NUCLEOTIDE SEQUENCE [LARGE SCALE GENOMIC DNA]</scope>
    <source>
        <strain evidence="3">cv. DH0086</strain>
    </source>
</reference>
<keyword evidence="3" id="KW-1185">Reference proteome</keyword>
<organism evidence="2 3">
    <name type="scientific">Asparagus officinalis</name>
    <name type="common">Garden asparagus</name>
    <dbReference type="NCBI Taxonomy" id="4686"/>
    <lineage>
        <taxon>Eukaryota</taxon>
        <taxon>Viridiplantae</taxon>
        <taxon>Streptophyta</taxon>
        <taxon>Embryophyta</taxon>
        <taxon>Tracheophyta</taxon>
        <taxon>Spermatophyta</taxon>
        <taxon>Magnoliopsida</taxon>
        <taxon>Liliopsida</taxon>
        <taxon>Asparagales</taxon>
        <taxon>Asparagaceae</taxon>
        <taxon>Asparagoideae</taxon>
        <taxon>Asparagus</taxon>
    </lineage>
</organism>
<accession>A0A5P1E780</accession>
<dbReference type="Gramene" id="ONK58410">
    <property type="protein sequence ID" value="ONK58410"/>
    <property type="gene ID" value="A4U43_C09F12160"/>
</dbReference>
<dbReference type="Proteomes" id="UP000243459">
    <property type="component" value="Chromosome 9"/>
</dbReference>
<gene>
    <name evidence="2" type="ORF">A4U43_C09F12160</name>
</gene>
<feature type="compositionally biased region" description="Basic and acidic residues" evidence="1">
    <location>
        <begin position="1"/>
        <end position="15"/>
    </location>
</feature>
<proteinExistence type="predicted"/>
<protein>
    <submittedName>
        <fullName evidence="2">Uncharacterized protein</fullName>
    </submittedName>
</protein>
<name>A0A5P1E780_ASPOF</name>
<dbReference type="AlphaFoldDB" id="A0A5P1E780"/>
<sequence>MAPRMKASDAKRARTDASPSVLSPDRDSEPKPSDSVQAQLEELENAMKRVISLVDQDRGTFVELKRSLSDRAAHLRCQGDFMLALHCLMRLINMELLLTKLEDLQHADLESEVKLFLAPARHRTTWQKEC</sequence>
<feature type="region of interest" description="Disordered" evidence="1">
    <location>
        <begin position="1"/>
        <end position="36"/>
    </location>
</feature>
<evidence type="ECO:0000256" key="1">
    <source>
        <dbReference type="SAM" id="MobiDB-lite"/>
    </source>
</evidence>
<evidence type="ECO:0000313" key="3">
    <source>
        <dbReference type="Proteomes" id="UP000243459"/>
    </source>
</evidence>